<dbReference type="Proteomes" id="UP001054902">
    <property type="component" value="Unassembled WGS sequence"/>
</dbReference>
<comment type="caution">
    <text evidence="1">The sequence shown here is derived from an EMBL/GenBank/DDBJ whole genome shotgun (WGS) entry which is preliminary data.</text>
</comment>
<sequence>MKEKVINSVPPYIVEDRRMLSRVAADRIRITHTITPGIRKTSCVVCCNAPKSCPMLSYCCCFDYPTYIVNKMTSSKYIYIRENSIEFNSPTMQAAKGACCGASLSKLAVRDNITVLYFDNHHFDNVRDATRRCNTCRTRTCGGRGEQVLIDSRFCFGMCKRGRWSMTFVPSCCPEFCCPCLVEAELWVHDAQSAVKAIIMARDSARERMDLLKDADEECEPIYEPVDSAPTRLRMGR</sequence>
<organism evidence="1 2">
    <name type="scientific">Chaetoceros tenuissimus</name>
    <dbReference type="NCBI Taxonomy" id="426638"/>
    <lineage>
        <taxon>Eukaryota</taxon>
        <taxon>Sar</taxon>
        <taxon>Stramenopiles</taxon>
        <taxon>Ochrophyta</taxon>
        <taxon>Bacillariophyta</taxon>
        <taxon>Coscinodiscophyceae</taxon>
        <taxon>Chaetocerotophycidae</taxon>
        <taxon>Chaetocerotales</taxon>
        <taxon>Chaetocerotaceae</taxon>
        <taxon>Chaetoceros</taxon>
    </lineage>
</organism>
<evidence type="ECO:0000313" key="1">
    <source>
        <dbReference type="EMBL" id="GFH59155.1"/>
    </source>
</evidence>
<keyword evidence="2" id="KW-1185">Reference proteome</keyword>
<dbReference type="AlphaFoldDB" id="A0AAD3DA27"/>
<gene>
    <name evidence="1" type="ORF">CTEN210_15631</name>
</gene>
<proteinExistence type="predicted"/>
<accession>A0AAD3DA27</accession>
<name>A0AAD3DA27_9STRA</name>
<protein>
    <submittedName>
        <fullName evidence="1">Uncharacterized protein</fullName>
    </submittedName>
</protein>
<dbReference type="EMBL" id="BLLK01000062">
    <property type="protein sequence ID" value="GFH59155.1"/>
    <property type="molecule type" value="Genomic_DNA"/>
</dbReference>
<reference evidence="1 2" key="1">
    <citation type="journal article" date="2021" name="Sci. Rep.">
        <title>The genome of the diatom Chaetoceros tenuissimus carries an ancient integrated fragment of an extant virus.</title>
        <authorList>
            <person name="Hongo Y."/>
            <person name="Kimura K."/>
            <person name="Takaki Y."/>
            <person name="Yoshida Y."/>
            <person name="Baba S."/>
            <person name="Kobayashi G."/>
            <person name="Nagasaki K."/>
            <person name="Hano T."/>
            <person name="Tomaru Y."/>
        </authorList>
    </citation>
    <scope>NUCLEOTIDE SEQUENCE [LARGE SCALE GENOMIC DNA]</scope>
    <source>
        <strain evidence="1 2">NIES-3715</strain>
    </source>
</reference>
<evidence type="ECO:0000313" key="2">
    <source>
        <dbReference type="Proteomes" id="UP001054902"/>
    </source>
</evidence>